<dbReference type="EMBL" id="UINC01137633">
    <property type="protein sequence ID" value="SVD23086.1"/>
    <property type="molecule type" value="Genomic_DNA"/>
</dbReference>
<dbReference type="AlphaFoldDB" id="A0A382TLX9"/>
<accession>A0A382TLX9</accession>
<evidence type="ECO:0000313" key="1">
    <source>
        <dbReference type="EMBL" id="SVD23086.1"/>
    </source>
</evidence>
<feature type="non-terminal residue" evidence="1">
    <location>
        <position position="1"/>
    </location>
</feature>
<sequence length="300" mass="32329">LYDRTGPRLIYSQALLDTVHTIITNNEWPQSSGIKYFNTITPTLTLKTSDATSDSIKLWCKIDNVLANISKDDGTTQSDTLILKNLEATPIKIMTGLTDPYPEPFERLNNIRFYVQDKLANAGADTGAALHDSIRLDMEAAVFDISNPWHGSIPEIDNEYVVVVFKEPVFGNQLVGSPVFASDFSLTFDQNSGTATAATITGIANNTNGTAVAAGDSVIRVILNISGDPPDGLERIKISPRNGDSVFDRAGNATAANVETDWIALKDQTAPAGIIVTDIAGNGPIDGWKYVTTINPELTI</sequence>
<proteinExistence type="predicted"/>
<organism evidence="1">
    <name type="scientific">marine metagenome</name>
    <dbReference type="NCBI Taxonomy" id="408172"/>
    <lineage>
        <taxon>unclassified sequences</taxon>
        <taxon>metagenomes</taxon>
        <taxon>ecological metagenomes</taxon>
    </lineage>
</organism>
<name>A0A382TLX9_9ZZZZ</name>
<protein>
    <recommendedName>
        <fullName evidence="2">Bacterial Ig-like domain-containing protein</fullName>
    </recommendedName>
</protein>
<reference evidence="1" key="1">
    <citation type="submission" date="2018-05" db="EMBL/GenBank/DDBJ databases">
        <authorList>
            <person name="Lanie J.A."/>
            <person name="Ng W.-L."/>
            <person name="Kazmierczak K.M."/>
            <person name="Andrzejewski T.M."/>
            <person name="Davidsen T.M."/>
            <person name="Wayne K.J."/>
            <person name="Tettelin H."/>
            <person name="Glass J.I."/>
            <person name="Rusch D."/>
            <person name="Podicherti R."/>
            <person name="Tsui H.-C.T."/>
            <person name="Winkler M.E."/>
        </authorList>
    </citation>
    <scope>NUCLEOTIDE SEQUENCE</scope>
</reference>
<gene>
    <name evidence="1" type="ORF">METZ01_LOCUS375940</name>
</gene>
<feature type="non-terminal residue" evidence="1">
    <location>
        <position position="300"/>
    </location>
</feature>
<evidence type="ECO:0008006" key="2">
    <source>
        <dbReference type="Google" id="ProtNLM"/>
    </source>
</evidence>